<comment type="caution">
    <text evidence="3">The sequence shown here is derived from an EMBL/GenBank/DDBJ whole genome shotgun (WGS) entry which is preliminary data.</text>
</comment>
<keyword evidence="1" id="KW-0802">TPR repeat</keyword>
<dbReference type="Pfam" id="PF14559">
    <property type="entry name" value="TPR_19"/>
    <property type="match status" value="1"/>
</dbReference>
<dbReference type="InterPro" id="IPR019734">
    <property type="entry name" value="TPR_rpt"/>
</dbReference>
<reference evidence="3" key="1">
    <citation type="submission" date="2020-10" db="EMBL/GenBank/DDBJ databases">
        <title>Connecting structure to function with the recovery of over 1000 high-quality activated sludge metagenome-assembled genomes encoding full-length rRNA genes using long-read sequencing.</title>
        <authorList>
            <person name="Singleton C.M."/>
            <person name="Petriglieri F."/>
            <person name="Kristensen J.M."/>
            <person name="Kirkegaard R.H."/>
            <person name="Michaelsen T.Y."/>
            <person name="Andersen M.H."/>
            <person name="Karst S.M."/>
            <person name="Dueholm M.S."/>
            <person name="Nielsen P.H."/>
            <person name="Albertsen M."/>
        </authorList>
    </citation>
    <scope>NUCLEOTIDE SEQUENCE</scope>
    <source>
        <strain evidence="3">Skiv_18-Q3-R9-52_MAXAC.067</strain>
    </source>
</reference>
<evidence type="ECO:0000313" key="3">
    <source>
        <dbReference type="EMBL" id="MBK9795305.1"/>
    </source>
</evidence>
<dbReference type="SMART" id="SM00028">
    <property type="entry name" value="TPR"/>
    <property type="match status" value="3"/>
</dbReference>
<dbReference type="Proteomes" id="UP000886657">
    <property type="component" value="Unassembled WGS sequence"/>
</dbReference>
<dbReference type="InterPro" id="IPR011990">
    <property type="entry name" value="TPR-like_helical_dom_sf"/>
</dbReference>
<dbReference type="Gene3D" id="1.25.40.10">
    <property type="entry name" value="Tetratricopeptide repeat domain"/>
    <property type="match status" value="2"/>
</dbReference>
<sequence>MPLFQSPWAIRALLVVVLCTAAIAGLVLLARGPGALPPWWALATVTTTMGLGAGLGVFLRARWIDLPRLLRAERRWGSGDHPYDVLQTLGYPLWNRGELGYRILLLQSNLHFALGYRDRAWLEALEAQLARLPLWKRLLISRAFQKLPGTPLASRLAWGRRLIAWAPHMGRLRHLQGILLLRSPDPEALRQAWIHFEEALPLSWDDPLILEDLLLAGLEHGQEDLAERALAVLVTRHGDPRFPWDRGTAGMHLLRHGRYAEALALVQGLPPEHRTQPLHWLAETVSRRQLGDREGAWRVVEQALERLPGAFRLWMERYQIALELHHAQLARETLERAWDTLPEGPEGASLRQEWRLRRAEFAFWWEDQPALARELLDQIPPEHQGDHHPPLRLQLRVAEGEYEAAYTEVMALLKDQPENVDLLLLQADCLAGMDAWEVLLPFLDGLGEPCRERATYWHLRGLARANLQDHLQARLDLERAVRLDPQGLRYLLDAGHACTELGDWDRAESHWRQALQVDPQAEEALIQLAEARRELGDLDGARRYLRECLLHHPDSVDAQSRLAELEAN</sequence>
<keyword evidence="2" id="KW-0472">Membrane</keyword>
<feature type="repeat" description="TPR" evidence="1">
    <location>
        <begin position="488"/>
        <end position="521"/>
    </location>
</feature>
<name>A0A9D7XK78_9BACT</name>
<dbReference type="Pfam" id="PF13181">
    <property type="entry name" value="TPR_8"/>
    <property type="match status" value="1"/>
</dbReference>
<gene>
    <name evidence="3" type="ORF">IPP58_02190</name>
</gene>
<organism evidence="3 4">
    <name type="scientific">Candidatus Geothrix skivensis</name>
    <dbReference type="NCBI Taxonomy" id="2954439"/>
    <lineage>
        <taxon>Bacteria</taxon>
        <taxon>Pseudomonadati</taxon>
        <taxon>Acidobacteriota</taxon>
        <taxon>Holophagae</taxon>
        <taxon>Holophagales</taxon>
        <taxon>Holophagaceae</taxon>
        <taxon>Geothrix</taxon>
    </lineage>
</organism>
<dbReference type="PROSITE" id="PS50005">
    <property type="entry name" value="TPR"/>
    <property type="match status" value="1"/>
</dbReference>
<keyword evidence="2" id="KW-1133">Transmembrane helix</keyword>
<dbReference type="AlphaFoldDB" id="A0A9D7XK78"/>
<dbReference type="SUPFAM" id="SSF48452">
    <property type="entry name" value="TPR-like"/>
    <property type="match status" value="2"/>
</dbReference>
<feature type="transmembrane region" description="Helical" evidence="2">
    <location>
        <begin position="39"/>
        <end position="61"/>
    </location>
</feature>
<dbReference type="EMBL" id="JADKIO010000005">
    <property type="protein sequence ID" value="MBK9795305.1"/>
    <property type="molecule type" value="Genomic_DNA"/>
</dbReference>
<protein>
    <submittedName>
        <fullName evidence="3">Tetratricopeptide repeat protein</fullName>
    </submittedName>
</protein>
<dbReference type="PANTHER" id="PTHR12558:SF13">
    <property type="entry name" value="CELL DIVISION CYCLE PROTEIN 27 HOMOLOG"/>
    <property type="match status" value="1"/>
</dbReference>
<evidence type="ECO:0000256" key="1">
    <source>
        <dbReference type="PROSITE-ProRule" id="PRU00339"/>
    </source>
</evidence>
<keyword evidence="2" id="KW-0812">Transmembrane</keyword>
<accession>A0A9D7XK78</accession>
<evidence type="ECO:0000313" key="4">
    <source>
        <dbReference type="Proteomes" id="UP000886657"/>
    </source>
</evidence>
<dbReference type="PANTHER" id="PTHR12558">
    <property type="entry name" value="CELL DIVISION CYCLE 16,23,27"/>
    <property type="match status" value="1"/>
</dbReference>
<proteinExistence type="predicted"/>
<evidence type="ECO:0000256" key="2">
    <source>
        <dbReference type="SAM" id="Phobius"/>
    </source>
</evidence>